<feature type="domain" description="C2H2-type" evidence="15">
    <location>
        <begin position="388"/>
        <end position="415"/>
    </location>
</feature>
<feature type="compositionally biased region" description="Acidic residues" evidence="13">
    <location>
        <begin position="314"/>
        <end position="332"/>
    </location>
</feature>
<evidence type="ECO:0000256" key="1">
    <source>
        <dbReference type="ARBA" id="ARBA00004123"/>
    </source>
</evidence>
<dbReference type="EMBL" id="GBEX01004093">
    <property type="protein sequence ID" value="JAI10467.1"/>
    <property type="molecule type" value="mRNA"/>
</dbReference>
<evidence type="ECO:0000256" key="8">
    <source>
        <dbReference type="ARBA" id="ARBA00023125"/>
    </source>
</evidence>
<dbReference type="GO" id="GO:0008270">
    <property type="term" value="F:zinc ion binding"/>
    <property type="evidence" value="ECO:0007669"/>
    <property type="project" value="UniProtKB-KW"/>
</dbReference>
<feature type="domain" description="C2H2-type" evidence="15">
    <location>
        <begin position="348"/>
        <end position="375"/>
    </location>
</feature>
<sequence>MEFPDHSRQLLQCLSQQRHQGFLCDCTVLVGDAQFRAHRAVLASCSMYFHLFYRDQLDKRDIVHLNSDIVTAPAFGLLLEFMYEGKLEFNSLPVEDVLAAASYLHMYDIVKVCKGKLKDKELCGDEKMNGSGIPLERDMRVLDEGVPLGYELSPGNKQKLVCTEYERSAGKEKDSGYLGWSSDLVSINSSLAEAELDTVAAEKTRANACSSVGPLSQRSLNHSLASSGIECALDLSFKSVAGKDSFHPSYVFEQLASNGQQQSSKPLIKDEPESLSDEEDSEARCLKNQHLRNSAKSLMTGLGNVFAGNGNSQEPEEDLDHEREVSEDDMDSSDIPSLGVLVPPGHICICPLCSKVFPSPHVLQLHLSSHFRDKDISRTRLSPDGSVPTCTLCGKTFSCMYTLKRHERTHSGEKPYTCGQCGKSFQYSHNLSRHAVVHTREKPHGCKWCERRFTQSGDLYRHIRKFHCGLVKSLVV</sequence>
<feature type="region of interest" description="Disordered" evidence="13">
    <location>
        <begin position="257"/>
        <end position="282"/>
    </location>
</feature>
<keyword evidence="10" id="KW-0539">Nucleus</keyword>
<dbReference type="PROSITE" id="PS00028">
    <property type="entry name" value="ZINC_FINGER_C2H2_1"/>
    <property type="match status" value="4"/>
</dbReference>
<dbReference type="SUPFAM" id="SSF54695">
    <property type="entry name" value="POZ domain"/>
    <property type="match status" value="1"/>
</dbReference>
<keyword evidence="9" id="KW-0804">Transcription</keyword>
<protein>
    <submittedName>
        <fullName evidence="16">Zinc finger and BTB domain-containing protein 18.2-like</fullName>
    </submittedName>
</protein>
<feature type="domain" description="BTB" evidence="14">
    <location>
        <begin position="24"/>
        <end position="91"/>
    </location>
</feature>
<evidence type="ECO:0000256" key="9">
    <source>
        <dbReference type="ARBA" id="ARBA00023163"/>
    </source>
</evidence>
<dbReference type="AlphaFoldDB" id="A0A0F7Z3J4"/>
<organism evidence="16">
    <name type="scientific">Crotalus adamanteus</name>
    <name type="common">Eastern diamondback rattlesnake</name>
    <dbReference type="NCBI Taxonomy" id="8729"/>
    <lineage>
        <taxon>Eukaryota</taxon>
        <taxon>Metazoa</taxon>
        <taxon>Chordata</taxon>
        <taxon>Craniata</taxon>
        <taxon>Vertebrata</taxon>
        <taxon>Euteleostomi</taxon>
        <taxon>Lepidosauria</taxon>
        <taxon>Squamata</taxon>
        <taxon>Bifurcata</taxon>
        <taxon>Unidentata</taxon>
        <taxon>Episquamata</taxon>
        <taxon>Toxicofera</taxon>
        <taxon>Serpentes</taxon>
        <taxon>Colubroidea</taxon>
        <taxon>Viperidae</taxon>
        <taxon>Crotalinae</taxon>
        <taxon>Crotalus</taxon>
    </lineage>
</organism>
<dbReference type="SMART" id="SM00355">
    <property type="entry name" value="ZnF_C2H2"/>
    <property type="match status" value="4"/>
</dbReference>
<feature type="region of interest" description="Disordered" evidence="13">
    <location>
        <begin position="303"/>
        <end position="334"/>
    </location>
</feature>
<evidence type="ECO:0000259" key="15">
    <source>
        <dbReference type="PROSITE" id="PS50157"/>
    </source>
</evidence>
<dbReference type="SMART" id="SM00225">
    <property type="entry name" value="BTB"/>
    <property type="match status" value="1"/>
</dbReference>
<reference evidence="16" key="1">
    <citation type="submission" date="2014-05" db="EMBL/GenBank/DDBJ databases">
        <title>The extremes of toxin expression variation revealed in two sympatric snake species.</title>
        <authorList>
            <person name="Margres M.J."/>
            <person name="Wray K.P."/>
            <person name="McGivern J.J."/>
            <person name="Seavy M."/>
            <person name="Sanader D."/>
            <person name="Facente J."/>
            <person name="Rokyta D.R."/>
        </authorList>
    </citation>
    <scope>NUCLEOTIDE SEQUENCE</scope>
</reference>
<keyword evidence="6" id="KW-0862">Zinc</keyword>
<keyword evidence="2" id="KW-0678">Repressor</keyword>
<dbReference type="Pfam" id="PF13894">
    <property type="entry name" value="zf-C2H2_4"/>
    <property type="match status" value="1"/>
</dbReference>
<keyword evidence="5 12" id="KW-0863">Zinc-finger</keyword>
<dbReference type="CDD" id="cd18325">
    <property type="entry name" value="BTB_POZ_ZBTB18_2-like"/>
    <property type="match status" value="1"/>
</dbReference>
<name>A0A0F7Z3J4_CROAD</name>
<dbReference type="FunFam" id="3.30.160.60:FF:004119">
    <property type="match status" value="1"/>
</dbReference>
<evidence type="ECO:0000256" key="13">
    <source>
        <dbReference type="SAM" id="MobiDB-lite"/>
    </source>
</evidence>
<keyword evidence="3" id="KW-0479">Metal-binding</keyword>
<dbReference type="Pfam" id="PF00651">
    <property type="entry name" value="BTB"/>
    <property type="match status" value="1"/>
</dbReference>
<dbReference type="FunFam" id="3.30.710.10:FF:000021">
    <property type="entry name" value="Zinc finger and BTB domain-containing protein 18"/>
    <property type="match status" value="1"/>
</dbReference>
<dbReference type="PROSITE" id="PS50097">
    <property type="entry name" value="BTB"/>
    <property type="match status" value="1"/>
</dbReference>
<dbReference type="Gene3D" id="3.30.160.60">
    <property type="entry name" value="Classic Zinc Finger"/>
    <property type="match status" value="3"/>
</dbReference>
<dbReference type="InterPro" id="IPR011333">
    <property type="entry name" value="SKP1/BTB/POZ_sf"/>
</dbReference>
<evidence type="ECO:0000256" key="2">
    <source>
        <dbReference type="ARBA" id="ARBA00022491"/>
    </source>
</evidence>
<dbReference type="SUPFAM" id="SSF57667">
    <property type="entry name" value="beta-beta-alpha zinc fingers"/>
    <property type="match status" value="2"/>
</dbReference>
<dbReference type="PANTHER" id="PTHR24394:SF20">
    <property type="entry name" value="ZINC FINGER AND BTB DOMAIN-CONTAINING PROTEIN 42"/>
    <property type="match status" value="1"/>
</dbReference>
<dbReference type="InterPro" id="IPR013087">
    <property type="entry name" value="Znf_C2H2_type"/>
</dbReference>
<evidence type="ECO:0000256" key="10">
    <source>
        <dbReference type="ARBA" id="ARBA00023242"/>
    </source>
</evidence>
<dbReference type="InterPro" id="IPR000210">
    <property type="entry name" value="BTB/POZ_dom"/>
</dbReference>
<feature type="domain" description="C2H2-type" evidence="15">
    <location>
        <begin position="416"/>
        <end position="443"/>
    </location>
</feature>
<dbReference type="FunFam" id="3.30.160.60:FF:000114">
    <property type="entry name" value="Zinc finger and BTB domain-containing protein 18"/>
    <property type="match status" value="1"/>
</dbReference>
<keyword evidence="4" id="KW-0677">Repeat</keyword>
<dbReference type="GO" id="GO:0005634">
    <property type="term" value="C:nucleus"/>
    <property type="evidence" value="ECO:0007669"/>
    <property type="project" value="UniProtKB-SubCell"/>
</dbReference>
<evidence type="ECO:0000256" key="6">
    <source>
        <dbReference type="ARBA" id="ARBA00022833"/>
    </source>
</evidence>
<keyword evidence="8" id="KW-0238">DNA-binding</keyword>
<evidence type="ECO:0000256" key="3">
    <source>
        <dbReference type="ARBA" id="ARBA00022723"/>
    </source>
</evidence>
<feature type="domain" description="C2H2-type" evidence="15">
    <location>
        <begin position="444"/>
        <end position="472"/>
    </location>
</feature>
<dbReference type="Pfam" id="PF00096">
    <property type="entry name" value="zf-C2H2"/>
    <property type="match status" value="2"/>
</dbReference>
<evidence type="ECO:0000256" key="7">
    <source>
        <dbReference type="ARBA" id="ARBA00023015"/>
    </source>
</evidence>
<evidence type="ECO:0000259" key="14">
    <source>
        <dbReference type="PROSITE" id="PS50097"/>
    </source>
</evidence>
<keyword evidence="7" id="KW-0805">Transcription regulation</keyword>
<evidence type="ECO:0000313" key="16">
    <source>
        <dbReference type="EMBL" id="JAI10467.1"/>
    </source>
</evidence>
<evidence type="ECO:0000256" key="11">
    <source>
        <dbReference type="ARBA" id="ARBA00038422"/>
    </source>
</evidence>
<evidence type="ECO:0000256" key="12">
    <source>
        <dbReference type="PROSITE-ProRule" id="PRU00042"/>
    </source>
</evidence>
<dbReference type="PANTHER" id="PTHR24394">
    <property type="entry name" value="ZINC FINGER PROTEIN"/>
    <property type="match status" value="1"/>
</dbReference>
<dbReference type="GO" id="GO:0000981">
    <property type="term" value="F:DNA-binding transcription factor activity, RNA polymerase II-specific"/>
    <property type="evidence" value="ECO:0007669"/>
    <property type="project" value="TreeGrafter"/>
</dbReference>
<dbReference type="PROSITE" id="PS50157">
    <property type="entry name" value="ZINC_FINGER_C2H2_2"/>
    <property type="match status" value="4"/>
</dbReference>
<evidence type="ECO:0000256" key="5">
    <source>
        <dbReference type="ARBA" id="ARBA00022771"/>
    </source>
</evidence>
<accession>A0A0F7Z3J4</accession>
<comment type="similarity">
    <text evidence="11">Belongs to the krueppel C2H2-type zinc-finger protein family. ZBTB18 subfamily.</text>
</comment>
<dbReference type="InterPro" id="IPR036236">
    <property type="entry name" value="Znf_C2H2_sf"/>
</dbReference>
<evidence type="ECO:0000256" key="4">
    <source>
        <dbReference type="ARBA" id="ARBA00022737"/>
    </source>
</evidence>
<comment type="subcellular location">
    <subcellularLocation>
        <location evidence="1">Nucleus</location>
    </subcellularLocation>
</comment>
<dbReference type="FunFam" id="3.30.160.60:FF:000220">
    <property type="entry name" value="Zinc finger and BTB domain-containing protein 18"/>
    <property type="match status" value="1"/>
</dbReference>
<dbReference type="GO" id="GO:0003677">
    <property type="term" value="F:DNA binding"/>
    <property type="evidence" value="ECO:0007669"/>
    <property type="project" value="UniProtKB-KW"/>
</dbReference>
<dbReference type="GO" id="GO:0000122">
    <property type="term" value="P:negative regulation of transcription by RNA polymerase II"/>
    <property type="evidence" value="ECO:0007669"/>
    <property type="project" value="UniProtKB-ARBA"/>
</dbReference>
<proteinExistence type="evidence at transcript level"/>
<dbReference type="Gene3D" id="3.30.710.10">
    <property type="entry name" value="Potassium Channel Kv1.1, Chain A"/>
    <property type="match status" value="1"/>
</dbReference>